<dbReference type="InterPro" id="IPR001433">
    <property type="entry name" value="OxRdtase_FAD/NAD-bd"/>
</dbReference>
<evidence type="ECO:0000313" key="4">
    <source>
        <dbReference type="EMBL" id="SDZ36261.1"/>
    </source>
</evidence>
<dbReference type="PROSITE" id="PS00197">
    <property type="entry name" value="2FE2S_FER_1"/>
    <property type="match status" value="1"/>
</dbReference>
<evidence type="ECO:0000259" key="3">
    <source>
        <dbReference type="PROSITE" id="PS51384"/>
    </source>
</evidence>
<dbReference type="Gene3D" id="2.30.110.10">
    <property type="entry name" value="Electron Transport, Fmn-binding Protein, Chain A"/>
    <property type="match status" value="1"/>
</dbReference>
<evidence type="ECO:0008006" key="6">
    <source>
        <dbReference type="Google" id="ProtNLM"/>
    </source>
</evidence>
<dbReference type="SUPFAM" id="SSF50475">
    <property type="entry name" value="FMN-binding split barrel"/>
    <property type="match status" value="1"/>
</dbReference>
<dbReference type="AlphaFoldDB" id="A0A1H3SFD6"/>
<dbReference type="PANTHER" id="PTHR42815">
    <property type="entry name" value="FAD-BINDING, PUTATIVE (AFU_ORTHOLOGUE AFUA_6G07600)-RELATED"/>
    <property type="match status" value="1"/>
</dbReference>
<feature type="domain" description="2Fe-2S ferredoxin-type" evidence="2">
    <location>
        <begin position="604"/>
        <end position="689"/>
    </location>
</feature>
<dbReference type="STRING" id="1244108.SAMN05444004_111111"/>
<dbReference type="PROSITE" id="PS51384">
    <property type="entry name" value="FAD_FR"/>
    <property type="match status" value="1"/>
</dbReference>
<dbReference type="Gene3D" id="3.10.20.30">
    <property type="match status" value="1"/>
</dbReference>
<feature type="region of interest" description="Disordered" evidence="1">
    <location>
        <begin position="1"/>
        <end position="25"/>
    </location>
</feature>
<organism evidence="4 5">
    <name type="scientific">Jannaschia faecimaris</name>
    <dbReference type="NCBI Taxonomy" id="1244108"/>
    <lineage>
        <taxon>Bacteria</taxon>
        <taxon>Pseudomonadati</taxon>
        <taxon>Pseudomonadota</taxon>
        <taxon>Alphaproteobacteria</taxon>
        <taxon>Rhodobacterales</taxon>
        <taxon>Roseobacteraceae</taxon>
        <taxon>Jannaschia</taxon>
    </lineage>
</organism>
<dbReference type="SUPFAM" id="SSF54292">
    <property type="entry name" value="2Fe-2S ferredoxin-like"/>
    <property type="match status" value="1"/>
</dbReference>
<dbReference type="EMBL" id="FNPX01000011">
    <property type="protein sequence ID" value="SDZ36261.1"/>
    <property type="molecule type" value="Genomic_DNA"/>
</dbReference>
<proteinExistence type="predicted"/>
<dbReference type="InterPro" id="IPR017938">
    <property type="entry name" value="Riboflavin_synthase-like_b-brl"/>
</dbReference>
<dbReference type="Gene3D" id="3.40.50.80">
    <property type="entry name" value="Nucleotide-binding domain of ferredoxin-NADP reductase (FNR) module"/>
    <property type="match status" value="1"/>
</dbReference>
<feature type="domain" description="FAD-binding FR-type" evidence="3">
    <location>
        <begin position="335"/>
        <end position="439"/>
    </location>
</feature>
<dbReference type="RefSeq" id="WP_092646514.1">
    <property type="nucleotide sequence ID" value="NZ_FNPX01000011.1"/>
</dbReference>
<dbReference type="Proteomes" id="UP000198914">
    <property type="component" value="Unassembled WGS sequence"/>
</dbReference>
<gene>
    <name evidence="4" type="ORF">SAMN05444004_111111</name>
</gene>
<dbReference type="PANTHER" id="PTHR42815:SF2">
    <property type="entry name" value="FAD-BINDING, PUTATIVE (AFU_ORTHOLOGUE AFUA_6G07600)-RELATED"/>
    <property type="match status" value="1"/>
</dbReference>
<protein>
    <recommendedName>
        <fullName evidence="6">Ferredoxin-NADP reductase</fullName>
    </recommendedName>
</protein>
<dbReference type="InterPro" id="IPR039261">
    <property type="entry name" value="FNR_nucleotide-bd"/>
</dbReference>
<dbReference type="Pfam" id="PF00175">
    <property type="entry name" value="NAD_binding_1"/>
    <property type="match status" value="1"/>
</dbReference>
<evidence type="ECO:0000256" key="1">
    <source>
        <dbReference type="SAM" id="MobiDB-lite"/>
    </source>
</evidence>
<name>A0A1H3SFD6_9RHOB</name>
<dbReference type="Pfam" id="PF00111">
    <property type="entry name" value="Fer2"/>
    <property type="match status" value="1"/>
</dbReference>
<dbReference type="InterPro" id="IPR012349">
    <property type="entry name" value="Split_barrel_FMN-bd"/>
</dbReference>
<dbReference type="SUPFAM" id="SSF52343">
    <property type="entry name" value="Ferredoxin reductase-like, C-terminal NADP-linked domain"/>
    <property type="match status" value="1"/>
</dbReference>
<dbReference type="InterPro" id="IPR001041">
    <property type="entry name" value="2Fe-2S_ferredoxin-type"/>
</dbReference>
<dbReference type="PRINTS" id="PR00409">
    <property type="entry name" value="PHDIOXRDTASE"/>
</dbReference>
<dbReference type="InterPro" id="IPR017927">
    <property type="entry name" value="FAD-bd_FR_type"/>
</dbReference>
<feature type="compositionally biased region" description="Polar residues" evidence="1">
    <location>
        <begin position="1"/>
        <end position="13"/>
    </location>
</feature>
<dbReference type="Gene3D" id="2.40.30.10">
    <property type="entry name" value="Translation factors"/>
    <property type="match status" value="1"/>
</dbReference>
<dbReference type="InterPro" id="IPR012675">
    <property type="entry name" value="Beta-grasp_dom_sf"/>
</dbReference>
<feature type="compositionally biased region" description="Basic and acidic residues" evidence="1">
    <location>
        <begin position="14"/>
        <end position="25"/>
    </location>
</feature>
<dbReference type="InterPro" id="IPR036010">
    <property type="entry name" value="2Fe-2S_ferredoxin-like_sf"/>
</dbReference>
<dbReference type="PROSITE" id="PS51085">
    <property type="entry name" value="2FE2S_FER_2"/>
    <property type="match status" value="1"/>
</dbReference>
<dbReference type="CDD" id="cd06184">
    <property type="entry name" value="flavohem_like_fad_nad_binding"/>
    <property type="match status" value="1"/>
</dbReference>
<dbReference type="InterPro" id="IPR008333">
    <property type="entry name" value="Cbr1-like_FAD-bd_dom"/>
</dbReference>
<dbReference type="CDD" id="cd00207">
    <property type="entry name" value="fer2"/>
    <property type="match status" value="1"/>
</dbReference>
<evidence type="ECO:0000313" key="5">
    <source>
        <dbReference type="Proteomes" id="UP000198914"/>
    </source>
</evidence>
<accession>A0A1H3SFD6</accession>
<dbReference type="GO" id="GO:0016491">
    <property type="term" value="F:oxidoreductase activity"/>
    <property type="evidence" value="ECO:0007669"/>
    <property type="project" value="InterPro"/>
</dbReference>
<dbReference type="OrthoDB" id="9786134at2"/>
<sequence>MNAQSTITTSQFHSGEREMQERAGKREAMEAIGKIAIRHFMPDQHRQFYEKIPFILVGSLDRDGWPWASMLVGGPNFITSPNNKRLDLDATPLADDPLAANLKQGASVGLVGIELSTRRRNRMNATVRAVNDGGVSLDVVQSFGNCPQYIQTQDINFVRSPNAQIDRTTTQRFTQLDAAAQTFIAQANSLYVASSSDTGENPTARGADVSHRGGQAGFVKVEGNAIIVPDFSGNNFFNTLGNFLVNPKAGLLFPDYTTGDVLMLTGTAEVFEADAREIACFKGAEHGWRFTLDHGIRIRDALPFRAEFTEWSPNSLMADNWNQAEARQKMETERAAWRSLKVTAIKDESSVIRSFTFGSEDGQPLLPFEAGQFLTIHVTPENAKPQTRTYTVSSAPADQGYRISVKREPGGAVSNHLHDTLRIGDVIEAKAPKGAFYIDALGKRPAVLFAGGVGVTPMISMTRHVLNESVRKRYTRPLTVFHAAQTTDQRAFLEEFRAAEIQSDGKIKYVSIIGHPGGGEVQGTDYDATGYITPDLIRAELSFDDYDFFLCGPPPFMQAVYDAIRDLGARDARIFAEAFGPAALKRRADAGVTAFEPEPEADTAVVKFAQSGHEQHWEKGEATLLETAEAHGVTPPFSCRSGFCGSCITKKLSGNVAYRTPVTAEHGEDEVLICCAVPAKDTEELILDL</sequence>
<dbReference type="GO" id="GO:0051537">
    <property type="term" value="F:2 iron, 2 sulfur cluster binding"/>
    <property type="evidence" value="ECO:0007669"/>
    <property type="project" value="InterPro"/>
</dbReference>
<keyword evidence="5" id="KW-1185">Reference proteome</keyword>
<dbReference type="Pfam" id="PF00970">
    <property type="entry name" value="FAD_binding_6"/>
    <property type="match status" value="1"/>
</dbReference>
<reference evidence="5" key="1">
    <citation type="submission" date="2016-10" db="EMBL/GenBank/DDBJ databases">
        <authorList>
            <person name="Varghese N."/>
            <person name="Submissions S."/>
        </authorList>
    </citation>
    <scope>NUCLEOTIDE SEQUENCE [LARGE SCALE GENOMIC DNA]</scope>
    <source>
        <strain evidence="5">DSM 100420</strain>
    </source>
</reference>
<evidence type="ECO:0000259" key="2">
    <source>
        <dbReference type="PROSITE" id="PS51085"/>
    </source>
</evidence>
<dbReference type="SUPFAM" id="SSF63380">
    <property type="entry name" value="Riboflavin synthase domain-like"/>
    <property type="match status" value="1"/>
</dbReference>
<dbReference type="InterPro" id="IPR006058">
    <property type="entry name" value="2Fe2S_fd_BS"/>
</dbReference>